<sequence length="148" mass="16461">MIWNHFGGNQGRDLQRIVGLFVKNLYRLESIEFLFDDMSGASSSKLGRCHDYEGAHIHSFFGIDGAGGELITSVAVAVEKSKNLLGEDVEPHRITTNRSRKFSSHHEACYHSDMQALPITPGTTITGFYANQDEWYGLTNLGVISELL</sequence>
<keyword evidence="2" id="KW-1185">Reference proteome</keyword>
<dbReference type="Proteomes" id="UP000244855">
    <property type="component" value="Unassembled WGS sequence"/>
</dbReference>
<dbReference type="EMBL" id="KZ805362">
    <property type="protein sequence ID" value="PVI01164.1"/>
    <property type="molecule type" value="Genomic_DNA"/>
</dbReference>
<gene>
    <name evidence="1" type="ORF">DM02DRAFT_671517</name>
</gene>
<dbReference type="SUPFAM" id="SSF51101">
    <property type="entry name" value="Mannose-binding lectins"/>
    <property type="match status" value="1"/>
</dbReference>
<dbReference type="STRING" id="97972.A0A2V1DV60"/>
<proteinExistence type="predicted"/>
<evidence type="ECO:0000313" key="2">
    <source>
        <dbReference type="Proteomes" id="UP000244855"/>
    </source>
</evidence>
<organism evidence="1 2">
    <name type="scientific">Periconia macrospinosa</name>
    <dbReference type="NCBI Taxonomy" id="97972"/>
    <lineage>
        <taxon>Eukaryota</taxon>
        <taxon>Fungi</taxon>
        <taxon>Dikarya</taxon>
        <taxon>Ascomycota</taxon>
        <taxon>Pezizomycotina</taxon>
        <taxon>Dothideomycetes</taxon>
        <taxon>Pleosporomycetidae</taxon>
        <taxon>Pleosporales</taxon>
        <taxon>Massarineae</taxon>
        <taxon>Periconiaceae</taxon>
        <taxon>Periconia</taxon>
    </lineage>
</organism>
<reference evidence="1 2" key="1">
    <citation type="journal article" date="2018" name="Sci. Rep.">
        <title>Comparative genomics provides insights into the lifestyle and reveals functional heterogeneity of dark septate endophytic fungi.</title>
        <authorList>
            <person name="Knapp D.G."/>
            <person name="Nemeth J.B."/>
            <person name="Barry K."/>
            <person name="Hainaut M."/>
            <person name="Henrissat B."/>
            <person name="Johnson J."/>
            <person name="Kuo A."/>
            <person name="Lim J.H.P."/>
            <person name="Lipzen A."/>
            <person name="Nolan M."/>
            <person name="Ohm R.A."/>
            <person name="Tamas L."/>
            <person name="Grigoriev I.V."/>
            <person name="Spatafora J.W."/>
            <person name="Nagy L.G."/>
            <person name="Kovacs G.M."/>
        </authorList>
    </citation>
    <scope>NUCLEOTIDE SEQUENCE [LARGE SCALE GENOMIC DNA]</scope>
    <source>
        <strain evidence="1 2">DSE2036</strain>
    </source>
</reference>
<dbReference type="AlphaFoldDB" id="A0A2V1DV60"/>
<accession>A0A2V1DV60</accession>
<protein>
    <recommendedName>
        <fullName evidence="3">Jacalin-type lectin domain-containing protein</fullName>
    </recommendedName>
</protein>
<evidence type="ECO:0000313" key="1">
    <source>
        <dbReference type="EMBL" id="PVI01164.1"/>
    </source>
</evidence>
<name>A0A2V1DV60_9PLEO</name>
<evidence type="ECO:0008006" key="3">
    <source>
        <dbReference type="Google" id="ProtNLM"/>
    </source>
</evidence>
<dbReference type="InterPro" id="IPR036404">
    <property type="entry name" value="Jacalin-like_lectin_dom_sf"/>
</dbReference>
<dbReference type="OrthoDB" id="5273847at2759"/>